<gene>
    <name evidence="1" type="ORF">CY34DRAFT_801138</name>
</gene>
<reference evidence="2" key="2">
    <citation type="submission" date="2015-01" db="EMBL/GenBank/DDBJ databases">
        <title>Evolutionary Origins and Diversification of the Mycorrhizal Mutualists.</title>
        <authorList>
            <consortium name="DOE Joint Genome Institute"/>
            <consortium name="Mycorrhizal Genomics Consortium"/>
            <person name="Kohler A."/>
            <person name="Kuo A."/>
            <person name="Nagy L.G."/>
            <person name="Floudas D."/>
            <person name="Copeland A."/>
            <person name="Barry K.W."/>
            <person name="Cichocki N."/>
            <person name="Veneault-Fourrey C."/>
            <person name="LaButti K."/>
            <person name="Lindquist E.A."/>
            <person name="Lipzen A."/>
            <person name="Lundell T."/>
            <person name="Morin E."/>
            <person name="Murat C."/>
            <person name="Riley R."/>
            <person name="Ohm R."/>
            <person name="Sun H."/>
            <person name="Tunlid A."/>
            <person name="Henrissat B."/>
            <person name="Grigoriev I.V."/>
            <person name="Hibbett D.S."/>
            <person name="Martin F."/>
        </authorList>
    </citation>
    <scope>NUCLEOTIDE SEQUENCE [LARGE SCALE GENOMIC DNA]</scope>
    <source>
        <strain evidence="2">UH-Slu-Lm8-n1</strain>
    </source>
</reference>
<sequence length="56" mass="6505">MQLEVGLSFMRVTTLPFYDTKFASSGQYFYHWRSQDSRVAAPAENGDVFGFRCYLL</sequence>
<accession>A0A0D0AVS1</accession>
<reference evidence="1 2" key="1">
    <citation type="submission" date="2014-04" db="EMBL/GenBank/DDBJ databases">
        <authorList>
            <consortium name="DOE Joint Genome Institute"/>
            <person name="Kuo A."/>
            <person name="Ruytinx J."/>
            <person name="Rineau F."/>
            <person name="Colpaert J."/>
            <person name="Kohler A."/>
            <person name="Nagy L.G."/>
            <person name="Floudas D."/>
            <person name="Copeland A."/>
            <person name="Barry K.W."/>
            <person name="Cichocki N."/>
            <person name="Veneault-Fourrey C."/>
            <person name="LaButti K."/>
            <person name="Lindquist E.A."/>
            <person name="Lipzen A."/>
            <person name="Lundell T."/>
            <person name="Morin E."/>
            <person name="Murat C."/>
            <person name="Sun H."/>
            <person name="Tunlid A."/>
            <person name="Henrissat B."/>
            <person name="Grigoriev I.V."/>
            <person name="Hibbett D.S."/>
            <person name="Martin F."/>
            <person name="Nordberg H.P."/>
            <person name="Cantor M.N."/>
            <person name="Hua S.X."/>
        </authorList>
    </citation>
    <scope>NUCLEOTIDE SEQUENCE [LARGE SCALE GENOMIC DNA]</scope>
    <source>
        <strain evidence="1 2">UH-Slu-Lm8-n1</strain>
    </source>
</reference>
<evidence type="ECO:0000313" key="2">
    <source>
        <dbReference type="Proteomes" id="UP000054485"/>
    </source>
</evidence>
<organism evidence="1 2">
    <name type="scientific">Suillus luteus UH-Slu-Lm8-n1</name>
    <dbReference type="NCBI Taxonomy" id="930992"/>
    <lineage>
        <taxon>Eukaryota</taxon>
        <taxon>Fungi</taxon>
        <taxon>Dikarya</taxon>
        <taxon>Basidiomycota</taxon>
        <taxon>Agaricomycotina</taxon>
        <taxon>Agaricomycetes</taxon>
        <taxon>Agaricomycetidae</taxon>
        <taxon>Boletales</taxon>
        <taxon>Suillineae</taxon>
        <taxon>Suillaceae</taxon>
        <taxon>Suillus</taxon>
    </lineage>
</organism>
<keyword evidence="2" id="KW-1185">Reference proteome</keyword>
<dbReference type="AlphaFoldDB" id="A0A0D0AVS1"/>
<dbReference type="EMBL" id="KN835167">
    <property type="protein sequence ID" value="KIK45831.1"/>
    <property type="molecule type" value="Genomic_DNA"/>
</dbReference>
<evidence type="ECO:0000313" key="1">
    <source>
        <dbReference type="EMBL" id="KIK45831.1"/>
    </source>
</evidence>
<dbReference type="InParanoid" id="A0A0D0AVS1"/>
<dbReference type="HOGENOM" id="CLU_3015772_0_0_1"/>
<name>A0A0D0AVS1_9AGAM</name>
<dbReference type="Proteomes" id="UP000054485">
    <property type="component" value="Unassembled WGS sequence"/>
</dbReference>
<protein>
    <submittedName>
        <fullName evidence="1">Uncharacterized protein</fullName>
    </submittedName>
</protein>
<proteinExistence type="predicted"/>